<dbReference type="InterPro" id="IPR011989">
    <property type="entry name" value="ARM-like"/>
</dbReference>
<comment type="similarity">
    <text evidence="1">Belongs to the HGH1 family.</text>
</comment>
<keyword evidence="6" id="KW-1185">Reference proteome</keyword>
<evidence type="ECO:0000256" key="1">
    <source>
        <dbReference type="ARBA" id="ARBA00006712"/>
    </source>
</evidence>
<dbReference type="Proteomes" id="UP001365542">
    <property type="component" value="Unassembled WGS sequence"/>
</dbReference>
<accession>A0AAV9XP64</accession>
<protein>
    <recommendedName>
        <fullName evidence="2">Protein HGH1 homolog</fullName>
    </recommendedName>
</protein>
<feature type="domain" description="Protein HGH1 C-terminal" evidence="4">
    <location>
        <begin position="290"/>
        <end position="344"/>
    </location>
</feature>
<dbReference type="Pfam" id="PF04064">
    <property type="entry name" value="DUF384"/>
    <property type="match status" value="1"/>
</dbReference>
<dbReference type="PANTHER" id="PTHR13387:SF9">
    <property type="entry name" value="PROTEIN HGH1 HOMOLOG"/>
    <property type="match status" value="1"/>
</dbReference>
<reference evidence="5 6" key="1">
    <citation type="submission" date="2019-10" db="EMBL/GenBank/DDBJ databases">
        <authorList>
            <person name="Palmer J.M."/>
        </authorList>
    </citation>
    <scope>NUCLEOTIDE SEQUENCE [LARGE SCALE GENOMIC DNA]</scope>
    <source>
        <strain evidence="5 6">TWF694</strain>
    </source>
</reference>
<comment type="caution">
    <text evidence="5">The sequence shown here is derived from an EMBL/GenBank/DDBJ whole genome shotgun (WGS) entry which is preliminary data.</text>
</comment>
<evidence type="ECO:0000259" key="4">
    <source>
        <dbReference type="Pfam" id="PF04064"/>
    </source>
</evidence>
<feature type="domain" description="Protein HGH1 N-terminal" evidence="3">
    <location>
        <begin position="97"/>
        <end position="284"/>
    </location>
</feature>
<sequence>MAQPTPIEELVGFLSSPRQEIRMIACGNLVGYSSGPQKSIFKASSLKPIKDLKILVRDHPNISENAVSILINLSDDRAVLTLLANDDDFLELLFSLITNPSYPAADYIAMLLANMAKHEVVPEKILKLKREKPKPEWKVSDSENAMDQLMDLFVKGSNKTLNKNANFDYLAYLFADIAGNTEGRKHFVKAQEYDKVIPITKLIVFTEHASLIRRKGVASTIKNSLFEISSHPKMALDSSVNLLPYLLLPLMGPEEYPDEESLDMPAEVQLLPPDKKRETDNTVVAAHLESIMLLTTTREIREKLRELQVYPIIREVHLAVEDEEVRDICERIVNVLQRDEVEEERIQEVEDEEEDDDIVPLV</sequence>
<evidence type="ECO:0000256" key="2">
    <source>
        <dbReference type="ARBA" id="ARBA00014076"/>
    </source>
</evidence>
<gene>
    <name evidence="5" type="ORF">TWF694_000047</name>
</gene>
<dbReference type="InterPro" id="IPR016024">
    <property type="entry name" value="ARM-type_fold"/>
</dbReference>
<evidence type="ECO:0000313" key="6">
    <source>
        <dbReference type="Proteomes" id="UP001365542"/>
    </source>
</evidence>
<dbReference type="AlphaFoldDB" id="A0AAV9XP64"/>
<dbReference type="PANTHER" id="PTHR13387">
    <property type="entry name" value="PROTEIN HGH1 HOMOLOG"/>
    <property type="match status" value="1"/>
</dbReference>
<dbReference type="Pfam" id="PF04063">
    <property type="entry name" value="DUF383"/>
    <property type="match status" value="1"/>
</dbReference>
<dbReference type="InterPro" id="IPR007205">
    <property type="entry name" value="Protein_HGH1_N"/>
</dbReference>
<name>A0AAV9XP64_9PEZI</name>
<organism evidence="5 6">
    <name type="scientific">Orbilia ellipsospora</name>
    <dbReference type="NCBI Taxonomy" id="2528407"/>
    <lineage>
        <taxon>Eukaryota</taxon>
        <taxon>Fungi</taxon>
        <taxon>Dikarya</taxon>
        <taxon>Ascomycota</taxon>
        <taxon>Pezizomycotina</taxon>
        <taxon>Orbiliomycetes</taxon>
        <taxon>Orbiliales</taxon>
        <taxon>Orbiliaceae</taxon>
        <taxon>Orbilia</taxon>
    </lineage>
</organism>
<dbReference type="InterPro" id="IPR007206">
    <property type="entry name" value="Protein_HGH1_C"/>
</dbReference>
<proteinExistence type="inferred from homology"/>
<dbReference type="SUPFAM" id="SSF48371">
    <property type="entry name" value="ARM repeat"/>
    <property type="match status" value="1"/>
</dbReference>
<dbReference type="Gene3D" id="1.25.10.10">
    <property type="entry name" value="Leucine-rich Repeat Variant"/>
    <property type="match status" value="1"/>
</dbReference>
<evidence type="ECO:0000313" key="5">
    <source>
        <dbReference type="EMBL" id="KAK6543291.1"/>
    </source>
</evidence>
<evidence type="ECO:0000259" key="3">
    <source>
        <dbReference type="Pfam" id="PF04063"/>
    </source>
</evidence>
<dbReference type="InterPro" id="IPR039717">
    <property type="entry name" value="Hgh1"/>
</dbReference>
<dbReference type="EMBL" id="JAVHJO010000001">
    <property type="protein sequence ID" value="KAK6543291.1"/>
    <property type="molecule type" value="Genomic_DNA"/>
</dbReference>